<dbReference type="EMBL" id="CAFBAA010000034">
    <property type="protein sequence ID" value="CAB4844691.1"/>
    <property type="molecule type" value="Genomic_DNA"/>
</dbReference>
<evidence type="ECO:0000313" key="8">
    <source>
        <dbReference type="EMBL" id="CAB4701371.1"/>
    </source>
</evidence>
<evidence type="ECO:0000313" key="10">
    <source>
        <dbReference type="EMBL" id="CAB5075780.1"/>
    </source>
</evidence>
<gene>
    <name evidence="7" type="ORF">UFOPK2342_00775</name>
    <name evidence="8" type="ORF">UFOPK2423_01189</name>
    <name evidence="9" type="ORF">UFOPK3266_01200</name>
    <name evidence="10" type="ORF">UFOPK4367_00858</name>
</gene>
<evidence type="ECO:0000256" key="4">
    <source>
        <dbReference type="ARBA" id="ARBA00022630"/>
    </source>
</evidence>
<dbReference type="SUPFAM" id="SSF51730">
    <property type="entry name" value="FAD-linked oxidoreductase"/>
    <property type="match status" value="1"/>
</dbReference>
<comment type="cofactor">
    <cofactor evidence="1">
        <name>FAD</name>
        <dbReference type="ChEBI" id="CHEBI:57692"/>
    </cofactor>
</comment>
<dbReference type="Gene3D" id="3.20.20.220">
    <property type="match status" value="1"/>
</dbReference>
<comment type="pathway">
    <text evidence="2">One-carbon metabolism; tetrahydrofolate interconversion.</text>
</comment>
<evidence type="ECO:0000256" key="2">
    <source>
        <dbReference type="ARBA" id="ARBA00004777"/>
    </source>
</evidence>
<dbReference type="EMBL" id="CAEZXN010000029">
    <property type="protein sequence ID" value="CAB4701371.1"/>
    <property type="molecule type" value="Genomic_DNA"/>
</dbReference>
<evidence type="ECO:0000256" key="3">
    <source>
        <dbReference type="ARBA" id="ARBA00006743"/>
    </source>
</evidence>
<dbReference type="PANTHER" id="PTHR45754">
    <property type="entry name" value="METHYLENETETRAHYDROFOLATE REDUCTASE"/>
    <property type="match status" value="1"/>
</dbReference>
<reference evidence="9" key="1">
    <citation type="submission" date="2020-05" db="EMBL/GenBank/DDBJ databases">
        <authorList>
            <person name="Chiriac C."/>
            <person name="Salcher M."/>
            <person name="Ghai R."/>
            <person name="Kavagutti S V."/>
        </authorList>
    </citation>
    <scope>NUCLEOTIDE SEQUENCE</scope>
</reference>
<dbReference type="AlphaFoldDB" id="A0A6J7BI25"/>
<name>A0A6J7BI25_9ZZZZ</name>
<dbReference type="UniPathway" id="UPA00193"/>
<dbReference type="GO" id="GO:0071949">
    <property type="term" value="F:FAD binding"/>
    <property type="evidence" value="ECO:0007669"/>
    <property type="project" value="TreeGrafter"/>
</dbReference>
<dbReference type="GO" id="GO:0009086">
    <property type="term" value="P:methionine biosynthetic process"/>
    <property type="evidence" value="ECO:0007669"/>
    <property type="project" value="TreeGrafter"/>
</dbReference>
<dbReference type="GO" id="GO:0004489">
    <property type="term" value="F:methylenetetrahydrofolate reductase [NAD(P)H] activity"/>
    <property type="evidence" value="ECO:0007669"/>
    <property type="project" value="InterPro"/>
</dbReference>
<evidence type="ECO:0000313" key="9">
    <source>
        <dbReference type="EMBL" id="CAB4844691.1"/>
    </source>
</evidence>
<evidence type="ECO:0000313" key="7">
    <source>
        <dbReference type="EMBL" id="CAB4675933.1"/>
    </source>
</evidence>
<protein>
    <submittedName>
        <fullName evidence="9">Unannotated protein</fullName>
    </submittedName>
</protein>
<dbReference type="InterPro" id="IPR003171">
    <property type="entry name" value="Mehydrof_redctse-like"/>
</dbReference>
<dbReference type="EMBL" id="CAEZXB010000011">
    <property type="protein sequence ID" value="CAB4675933.1"/>
    <property type="molecule type" value="Genomic_DNA"/>
</dbReference>
<evidence type="ECO:0000256" key="6">
    <source>
        <dbReference type="ARBA" id="ARBA00023002"/>
    </source>
</evidence>
<dbReference type="GO" id="GO:0005829">
    <property type="term" value="C:cytosol"/>
    <property type="evidence" value="ECO:0007669"/>
    <property type="project" value="TreeGrafter"/>
</dbReference>
<comment type="similarity">
    <text evidence="3">Belongs to the methylenetetrahydrofolate reductase family.</text>
</comment>
<dbReference type="Pfam" id="PF02219">
    <property type="entry name" value="MTHFR"/>
    <property type="match status" value="1"/>
</dbReference>
<dbReference type="InterPro" id="IPR029041">
    <property type="entry name" value="FAD-linked_oxidoreductase-like"/>
</dbReference>
<evidence type="ECO:0000256" key="1">
    <source>
        <dbReference type="ARBA" id="ARBA00001974"/>
    </source>
</evidence>
<proteinExistence type="inferred from homology"/>
<keyword evidence="6" id="KW-0560">Oxidoreductase</keyword>
<organism evidence="9">
    <name type="scientific">freshwater metagenome</name>
    <dbReference type="NCBI Taxonomy" id="449393"/>
    <lineage>
        <taxon>unclassified sequences</taxon>
        <taxon>metagenomes</taxon>
        <taxon>ecological metagenomes</taxon>
    </lineage>
</organism>
<keyword evidence="4" id="KW-0285">Flavoprotein</keyword>
<evidence type="ECO:0000256" key="5">
    <source>
        <dbReference type="ARBA" id="ARBA00022827"/>
    </source>
</evidence>
<accession>A0A6J7BI25</accession>
<dbReference type="EMBL" id="CAFBRC010000049">
    <property type="protein sequence ID" value="CAB5075780.1"/>
    <property type="molecule type" value="Genomic_DNA"/>
</dbReference>
<dbReference type="PANTHER" id="PTHR45754:SF3">
    <property type="entry name" value="METHYLENETETRAHYDROFOLATE REDUCTASE (NADPH)"/>
    <property type="match status" value="1"/>
</dbReference>
<dbReference type="GO" id="GO:0035999">
    <property type="term" value="P:tetrahydrofolate interconversion"/>
    <property type="evidence" value="ECO:0007669"/>
    <property type="project" value="UniProtKB-UniPathway"/>
</dbReference>
<keyword evidence="5" id="KW-0274">FAD</keyword>
<sequence>MSQRVNNFPSRLAERFSTSERVFTVEFPAIDGGNLSAVKSRVDHLLPWFDAANATDSPAAHAHASNVAIAIALQQCGLEPILQVVCRDKNRIAIQSDIMGAALHGVRNIELLTGDDVTAGDEPEARRVFDIDSAQAIKIAATLREGRYLSGRKFPDAPDLFIGAVENAAAPPLEYRAERVSKKVSAGASFFQLQICFHGDRLEKFVSAVNATHPSLPLLPTIVLVKGAKALKFMNGNVAGIDIPAEIIAQVEQASDPKEAAYQLARAQAEHALSLPGVRGIHFTDFCHDDSLVRLMRDLGVTPRSIGKS</sequence>